<evidence type="ECO:0000259" key="1">
    <source>
        <dbReference type="Pfam" id="PF13472"/>
    </source>
</evidence>
<dbReference type="Proteomes" id="UP000199032">
    <property type="component" value="Unassembled WGS sequence"/>
</dbReference>
<dbReference type="STRING" id="1742972.COMA1_40296"/>
<name>A0A0S4LK42_9BACT</name>
<proteinExistence type="predicted"/>
<sequence>MTSEASVESTYAMSRSPLMICFGDSLTAGFQSPTRENPTGRETPYGQFLQLYLDDAVEIRVSGVCGELTGEMVARFGRDVLDHKPKYVTILGGTNDLGWQASPQDIIHNLITMYEQVLGMGSLPIPVTVPSIRVEGAAESREGQAWVAEHLARRSQLNRLIREYADLKRLAYVDLFAATAELESGQLAVNYSNDGIHLTTAGYRLFAERVALVLQPLLEQGRR</sequence>
<dbReference type="PANTHER" id="PTHR30383">
    <property type="entry name" value="THIOESTERASE 1/PROTEASE 1/LYSOPHOSPHOLIPASE L1"/>
    <property type="match status" value="1"/>
</dbReference>
<dbReference type="GO" id="GO:0004622">
    <property type="term" value="F:phosphatidylcholine lysophospholipase activity"/>
    <property type="evidence" value="ECO:0007669"/>
    <property type="project" value="TreeGrafter"/>
</dbReference>
<evidence type="ECO:0000313" key="2">
    <source>
        <dbReference type="EMBL" id="CUS37861.1"/>
    </source>
</evidence>
<gene>
    <name evidence="2" type="ORF">COMA1_40296</name>
</gene>
<dbReference type="SUPFAM" id="SSF52266">
    <property type="entry name" value="SGNH hydrolase"/>
    <property type="match status" value="1"/>
</dbReference>
<dbReference type="Pfam" id="PF13472">
    <property type="entry name" value="Lipase_GDSL_2"/>
    <property type="match status" value="1"/>
</dbReference>
<evidence type="ECO:0000313" key="3">
    <source>
        <dbReference type="Proteomes" id="UP000199032"/>
    </source>
</evidence>
<dbReference type="PANTHER" id="PTHR30383:SF5">
    <property type="entry name" value="SGNH HYDROLASE-TYPE ESTERASE DOMAIN-CONTAINING PROTEIN"/>
    <property type="match status" value="1"/>
</dbReference>
<dbReference type="EMBL" id="CZQA01000010">
    <property type="protein sequence ID" value="CUS37861.1"/>
    <property type="molecule type" value="Genomic_DNA"/>
</dbReference>
<reference evidence="2 3" key="1">
    <citation type="submission" date="2015-10" db="EMBL/GenBank/DDBJ databases">
        <authorList>
            <person name="Gilbert D.G."/>
        </authorList>
    </citation>
    <scope>NUCLEOTIDE SEQUENCE [LARGE SCALE GENOMIC DNA]</scope>
    <source>
        <strain evidence="2">COMA1</strain>
    </source>
</reference>
<dbReference type="Gene3D" id="3.40.50.1110">
    <property type="entry name" value="SGNH hydrolase"/>
    <property type="match status" value="1"/>
</dbReference>
<organism evidence="2 3">
    <name type="scientific">Candidatus Nitrospira nitrosa</name>
    <dbReference type="NCBI Taxonomy" id="1742972"/>
    <lineage>
        <taxon>Bacteria</taxon>
        <taxon>Pseudomonadati</taxon>
        <taxon>Nitrospirota</taxon>
        <taxon>Nitrospiria</taxon>
        <taxon>Nitrospirales</taxon>
        <taxon>Nitrospiraceae</taxon>
        <taxon>Nitrospira</taxon>
    </lineage>
</organism>
<dbReference type="AlphaFoldDB" id="A0A0S4LK42"/>
<keyword evidence="3" id="KW-1185">Reference proteome</keyword>
<protein>
    <recommendedName>
        <fullName evidence="1">SGNH hydrolase-type esterase domain-containing protein</fullName>
    </recommendedName>
</protein>
<dbReference type="InterPro" id="IPR013830">
    <property type="entry name" value="SGNH_hydro"/>
</dbReference>
<dbReference type="InterPro" id="IPR036514">
    <property type="entry name" value="SGNH_hydro_sf"/>
</dbReference>
<feature type="domain" description="SGNH hydrolase-type esterase" evidence="1">
    <location>
        <begin position="21"/>
        <end position="205"/>
    </location>
</feature>
<accession>A0A0S4LK42</accession>
<dbReference type="InterPro" id="IPR051532">
    <property type="entry name" value="Ester_Hydrolysis_Enzymes"/>
</dbReference>
<dbReference type="OrthoDB" id="9777593at2"/>